<protein>
    <recommendedName>
        <fullName evidence="4">F-box domain-containing protein</fullName>
    </recommendedName>
</protein>
<evidence type="ECO:0000313" key="2">
    <source>
        <dbReference type="EMBL" id="KAF4613517.1"/>
    </source>
</evidence>
<dbReference type="Gene3D" id="3.80.10.10">
    <property type="entry name" value="Ribonuclease Inhibitor"/>
    <property type="match status" value="1"/>
</dbReference>
<name>A0A8H4QLV3_9AGAR</name>
<comment type="caution">
    <text evidence="2">The sequence shown here is derived from an EMBL/GenBank/DDBJ whole genome shotgun (WGS) entry which is preliminary data.</text>
</comment>
<dbReference type="InterPro" id="IPR032675">
    <property type="entry name" value="LRR_dom_sf"/>
</dbReference>
<reference evidence="2 3" key="1">
    <citation type="submission" date="2019-12" db="EMBL/GenBank/DDBJ databases">
        <authorList>
            <person name="Floudas D."/>
            <person name="Bentzer J."/>
            <person name="Ahren D."/>
            <person name="Johansson T."/>
            <person name="Persson P."/>
            <person name="Tunlid A."/>
        </authorList>
    </citation>
    <scope>NUCLEOTIDE SEQUENCE [LARGE SCALE GENOMIC DNA]</scope>
    <source>
        <strain evidence="2 3">CBS 102.39</strain>
    </source>
</reference>
<dbReference type="Proteomes" id="UP000521872">
    <property type="component" value="Unassembled WGS sequence"/>
</dbReference>
<sequence>MKARPRYPRKPPSSSYSHSPETSTAINVSEIARRMGSEERECPPAYPHPQTPMYISCLPPEIMAEIFAFCLPSETFPIPSRSEAPLLLTQVSSYWRTLAISTPELWTALHINYKDPVEDIPACNNWLSRSINRPVSLSIAIDFGEKPQQEILDAICKHSRRWKHVRFDFRHLLCPPMYSLDSALDNVPQLSTFEFHARDISNTNVYPITRLLASAPQLRQVSWVDDLADTKTIMELPLGQLSHLSLAMEHGHLDYLQVLNECLNLEHVKITKPLFRAIHPQQSLCLPKLTSLNIASDLTGIFDHLTLPSLREVCIHTDLDKHAQSHAHLSSSLPHVHPSLSTELWNPATFCTLIERSACSITSLSITSPMAEDALMECLRRSSHSLQKLSVEGTGVGDVLLKSLTHPSNRKDQHLMAYDTRVNIDSIESLEGNRLAVDVEALCPRLEEIAFDTRVRSTQDVLANMVESRLNLAEGWTPLRRIRIAEGQKDVERLKEFRRTGRIDPSTTFSLDIIPRKKPRINTRNYFFRRKLCASR</sequence>
<proteinExistence type="predicted"/>
<gene>
    <name evidence="2" type="ORF">D9613_007747</name>
</gene>
<evidence type="ECO:0008006" key="4">
    <source>
        <dbReference type="Google" id="ProtNLM"/>
    </source>
</evidence>
<dbReference type="AlphaFoldDB" id="A0A8H4QLV3"/>
<dbReference type="EMBL" id="JAACJL010000045">
    <property type="protein sequence ID" value="KAF4613517.1"/>
    <property type="molecule type" value="Genomic_DNA"/>
</dbReference>
<dbReference type="SUPFAM" id="SSF52047">
    <property type="entry name" value="RNI-like"/>
    <property type="match status" value="1"/>
</dbReference>
<evidence type="ECO:0000256" key="1">
    <source>
        <dbReference type="SAM" id="MobiDB-lite"/>
    </source>
</evidence>
<organism evidence="2 3">
    <name type="scientific">Agrocybe pediades</name>
    <dbReference type="NCBI Taxonomy" id="84607"/>
    <lineage>
        <taxon>Eukaryota</taxon>
        <taxon>Fungi</taxon>
        <taxon>Dikarya</taxon>
        <taxon>Basidiomycota</taxon>
        <taxon>Agaricomycotina</taxon>
        <taxon>Agaricomycetes</taxon>
        <taxon>Agaricomycetidae</taxon>
        <taxon>Agaricales</taxon>
        <taxon>Agaricineae</taxon>
        <taxon>Strophariaceae</taxon>
        <taxon>Agrocybe</taxon>
    </lineage>
</organism>
<evidence type="ECO:0000313" key="3">
    <source>
        <dbReference type="Proteomes" id="UP000521872"/>
    </source>
</evidence>
<keyword evidence="3" id="KW-1185">Reference proteome</keyword>
<accession>A0A8H4QLV3</accession>
<dbReference type="Gene3D" id="1.20.1280.50">
    <property type="match status" value="1"/>
</dbReference>
<feature type="region of interest" description="Disordered" evidence="1">
    <location>
        <begin position="1"/>
        <end position="23"/>
    </location>
</feature>